<comment type="subcellular location">
    <subcellularLocation>
        <location evidence="1">Membrane</location>
        <topology evidence="1">Multi-pass membrane protein</topology>
    </subcellularLocation>
</comment>
<dbReference type="GO" id="GO:0022857">
    <property type="term" value="F:transmembrane transporter activity"/>
    <property type="evidence" value="ECO:0007669"/>
    <property type="project" value="InterPro"/>
</dbReference>
<dbReference type="Proteomes" id="UP000001227">
    <property type="component" value="Chromosome"/>
</dbReference>
<dbReference type="AlphaFoldDB" id="B3ET34"/>
<keyword evidence="4 8" id="KW-0812">Transmembrane</keyword>
<dbReference type="CDD" id="cd10322">
    <property type="entry name" value="SLC5sbd"/>
    <property type="match status" value="1"/>
</dbReference>
<dbReference type="Gene3D" id="1.20.1730.10">
    <property type="entry name" value="Sodium/glucose cotransporter"/>
    <property type="match status" value="1"/>
</dbReference>
<dbReference type="KEGG" id="aas:Aasi_1038"/>
<evidence type="ECO:0000256" key="7">
    <source>
        <dbReference type="RuleBase" id="RU362091"/>
    </source>
</evidence>
<dbReference type="EMBL" id="CP001102">
    <property type="protein sequence ID" value="ACE06386.1"/>
    <property type="molecule type" value="Genomic_DNA"/>
</dbReference>
<feature type="transmembrane region" description="Helical" evidence="8">
    <location>
        <begin position="123"/>
        <end position="147"/>
    </location>
</feature>
<keyword evidence="5 8" id="KW-1133">Transmembrane helix</keyword>
<dbReference type="RefSeq" id="WP_012473147.1">
    <property type="nucleotide sequence ID" value="NC_010830.1"/>
</dbReference>
<evidence type="ECO:0000313" key="9">
    <source>
        <dbReference type="EMBL" id="ACE06386.1"/>
    </source>
</evidence>
<dbReference type="InterPro" id="IPR001734">
    <property type="entry name" value="Na/solute_symporter"/>
</dbReference>
<protein>
    <recommendedName>
        <fullName evidence="11">Na+/solute symporter</fullName>
    </recommendedName>
</protein>
<dbReference type="PANTHER" id="PTHR48086:SF7">
    <property type="entry name" value="SODIUM-SOLUTE SYMPORTER-RELATED"/>
    <property type="match status" value="1"/>
</dbReference>
<dbReference type="eggNOG" id="COG0591">
    <property type="taxonomic scope" value="Bacteria"/>
</dbReference>
<proteinExistence type="inferred from homology"/>
<evidence type="ECO:0008006" key="11">
    <source>
        <dbReference type="Google" id="ProtNLM"/>
    </source>
</evidence>
<dbReference type="PROSITE" id="PS50283">
    <property type="entry name" value="NA_SOLUT_SYMP_3"/>
    <property type="match status" value="1"/>
</dbReference>
<feature type="transmembrane region" description="Helical" evidence="8">
    <location>
        <begin position="404"/>
        <end position="423"/>
    </location>
</feature>
<keyword evidence="3" id="KW-0813">Transport</keyword>
<evidence type="ECO:0000256" key="2">
    <source>
        <dbReference type="ARBA" id="ARBA00006434"/>
    </source>
</evidence>
<dbReference type="Pfam" id="PF00474">
    <property type="entry name" value="SSF"/>
    <property type="match status" value="1"/>
</dbReference>
<evidence type="ECO:0000256" key="3">
    <source>
        <dbReference type="ARBA" id="ARBA00022448"/>
    </source>
</evidence>
<evidence type="ECO:0000256" key="8">
    <source>
        <dbReference type="SAM" id="Phobius"/>
    </source>
</evidence>
<dbReference type="OrthoDB" id="9814523at2"/>
<organism evidence="9 10">
    <name type="scientific">Amoebophilus asiaticus (strain 5a2)</name>
    <dbReference type="NCBI Taxonomy" id="452471"/>
    <lineage>
        <taxon>Bacteria</taxon>
        <taxon>Pseudomonadati</taxon>
        <taxon>Bacteroidota</taxon>
        <taxon>Cytophagia</taxon>
        <taxon>Cytophagales</taxon>
        <taxon>Amoebophilaceae</taxon>
        <taxon>Candidatus Amoebophilus</taxon>
    </lineage>
</organism>
<keyword evidence="6 8" id="KW-0472">Membrane</keyword>
<evidence type="ECO:0000256" key="6">
    <source>
        <dbReference type="ARBA" id="ARBA00023136"/>
    </source>
</evidence>
<feature type="transmembrane region" description="Helical" evidence="8">
    <location>
        <begin position="153"/>
        <end position="171"/>
    </location>
</feature>
<evidence type="ECO:0000256" key="5">
    <source>
        <dbReference type="ARBA" id="ARBA00022989"/>
    </source>
</evidence>
<evidence type="ECO:0000313" key="10">
    <source>
        <dbReference type="Proteomes" id="UP000001227"/>
    </source>
</evidence>
<gene>
    <name evidence="9" type="ordered locus">Aasi_1038</name>
</gene>
<evidence type="ECO:0000256" key="4">
    <source>
        <dbReference type="ARBA" id="ARBA00022692"/>
    </source>
</evidence>
<comment type="similarity">
    <text evidence="2 7">Belongs to the sodium:solute symporter (SSF) (TC 2.A.21) family.</text>
</comment>
<name>B3ET34_AMOA5</name>
<dbReference type="InterPro" id="IPR038377">
    <property type="entry name" value="Na/Glc_symporter_sf"/>
</dbReference>
<feature type="transmembrane region" description="Helical" evidence="8">
    <location>
        <begin position="183"/>
        <end position="201"/>
    </location>
</feature>
<dbReference type="PANTHER" id="PTHR48086">
    <property type="entry name" value="SODIUM/PROLINE SYMPORTER-RELATED"/>
    <property type="match status" value="1"/>
</dbReference>
<dbReference type="HOGENOM" id="CLU_018808_15_3_10"/>
<feature type="transmembrane region" description="Helical" evidence="8">
    <location>
        <begin position="430"/>
        <end position="447"/>
    </location>
</feature>
<feature type="transmembrane region" description="Helical" evidence="8">
    <location>
        <begin position="73"/>
        <end position="93"/>
    </location>
</feature>
<feature type="transmembrane region" description="Helical" evidence="8">
    <location>
        <begin position="230"/>
        <end position="249"/>
    </location>
</feature>
<dbReference type="GO" id="GO:0005886">
    <property type="term" value="C:plasma membrane"/>
    <property type="evidence" value="ECO:0007669"/>
    <property type="project" value="TreeGrafter"/>
</dbReference>
<sequence>MNYFSTDAIIVYAFLFITLAVGLWAGRNVKSIKEYAIANRTYGTGVLTITMLATYLTGSQAIGYAGHVFDNGVFFPFITRVFCGVIICFLFIARYIAPKMYRFAGCLTLAEIMGKLYGPKVRIWIGILGTLYSLIMVTLQIIWLGYIGDFINIPSQWSIFLGGVFLMFYASRGGMKAVAITDILQFVAITILIPLAANVLLHRFDGIRDMFTHVPSENFNFFQHLNINEFLIPFLWYLFPAFPLSFPFMQRMLMAKDTRQIANSHYIATFYLIGFYLLLTFIGLAAIALKTMGDVNIPHQGSKIFIYLVKTYFPVGIKGIVGIGLLAAVMSTADSFLHSAGMLVAHDVIGPLLQTKKTKIDVLKISQYATFSLGLIAFCIALSYQSLPRILYGDIHWGKGINIFRDFVAIVFTIPMIAGIMGLKTDAKSFFISLIATCITFFIGKLFLSDLWFMPVTIIINAVSFFGAHYLQNKGFLTVKRDEILVT</sequence>
<feature type="transmembrane region" description="Helical" evidence="8">
    <location>
        <begin position="304"/>
        <end position="329"/>
    </location>
</feature>
<dbReference type="InterPro" id="IPR050277">
    <property type="entry name" value="Sodium:Solute_Symporter"/>
</dbReference>
<feature type="transmembrane region" description="Helical" evidence="8">
    <location>
        <begin position="270"/>
        <end position="292"/>
    </location>
</feature>
<reference evidence="9 10" key="1">
    <citation type="journal article" date="2010" name="J. Bacteriol.">
        <title>The genome of the amoeba symbiont 'Candidatus Amoebophilus asiaticus' reveals common mechanisms for host cell interaction among amoeba-associated bacteria.</title>
        <authorList>
            <person name="Schmitz-Esser S."/>
            <person name="Tischler P."/>
            <person name="Arnold R."/>
            <person name="Montanaro J."/>
            <person name="Wagner M."/>
            <person name="Rattei T."/>
            <person name="Horn M."/>
        </authorList>
    </citation>
    <scope>NUCLEOTIDE SEQUENCE [LARGE SCALE GENOMIC DNA]</scope>
    <source>
        <strain evidence="9 10">5a2</strain>
    </source>
</reference>
<feature type="transmembrane region" description="Helical" evidence="8">
    <location>
        <begin position="453"/>
        <end position="471"/>
    </location>
</feature>
<feature type="transmembrane region" description="Helical" evidence="8">
    <location>
        <begin position="365"/>
        <end position="384"/>
    </location>
</feature>
<evidence type="ECO:0000256" key="1">
    <source>
        <dbReference type="ARBA" id="ARBA00004141"/>
    </source>
</evidence>
<feature type="transmembrane region" description="Helical" evidence="8">
    <location>
        <begin position="46"/>
        <end position="67"/>
    </location>
</feature>
<keyword evidence="10" id="KW-1185">Reference proteome</keyword>
<feature type="transmembrane region" description="Helical" evidence="8">
    <location>
        <begin position="6"/>
        <end position="25"/>
    </location>
</feature>
<accession>B3ET34</accession>
<dbReference type="STRING" id="452471.Aasi_1038"/>